<dbReference type="PANTHER" id="PTHR30055:SF151">
    <property type="entry name" value="TRANSCRIPTIONAL REGULATORY PROTEIN"/>
    <property type="match status" value="1"/>
</dbReference>
<dbReference type="Pfam" id="PF02909">
    <property type="entry name" value="TetR_C_1"/>
    <property type="match status" value="1"/>
</dbReference>
<dbReference type="GO" id="GO:0046677">
    <property type="term" value="P:response to antibiotic"/>
    <property type="evidence" value="ECO:0007669"/>
    <property type="project" value="InterPro"/>
</dbReference>
<evidence type="ECO:0000256" key="1">
    <source>
        <dbReference type="ARBA" id="ARBA00002856"/>
    </source>
</evidence>
<dbReference type="GO" id="GO:0045892">
    <property type="term" value="P:negative regulation of DNA-templated transcription"/>
    <property type="evidence" value="ECO:0007669"/>
    <property type="project" value="InterPro"/>
</dbReference>
<comment type="function">
    <text evidence="1">TetR is the repressor of the tetracycline resistance element; its N-terminal region forms a helix-turn-helix structure and binds DNA. Binding of tetracycline to TetR reduces the repressor affinity for the tetracycline resistance gene (tetA) promoter operator sites.</text>
</comment>
<dbReference type="PANTHER" id="PTHR30055">
    <property type="entry name" value="HTH-TYPE TRANSCRIPTIONAL REGULATOR RUTR"/>
    <property type="match status" value="1"/>
</dbReference>
<evidence type="ECO:0000313" key="9">
    <source>
        <dbReference type="Proteomes" id="UP000094256"/>
    </source>
</evidence>
<evidence type="ECO:0000256" key="3">
    <source>
        <dbReference type="ARBA" id="ARBA00023015"/>
    </source>
</evidence>
<dbReference type="SUPFAM" id="SSF48498">
    <property type="entry name" value="Tetracyclin repressor-like, C-terminal domain"/>
    <property type="match status" value="1"/>
</dbReference>
<keyword evidence="2" id="KW-0678">Repressor</keyword>
<dbReference type="OrthoDB" id="4427109at2"/>
<dbReference type="EMBL" id="CP014168">
    <property type="protein sequence ID" value="AOH85907.1"/>
    <property type="molecule type" value="Genomic_DNA"/>
</dbReference>
<dbReference type="RefSeq" id="WP_069206434.1">
    <property type="nucleotide sequence ID" value="NZ_CP014168.1"/>
</dbReference>
<keyword evidence="5" id="KW-0804">Transcription</keyword>
<dbReference type="InterPro" id="IPR001647">
    <property type="entry name" value="HTH_TetR"/>
</dbReference>
<evidence type="ECO:0000256" key="5">
    <source>
        <dbReference type="ARBA" id="ARBA00023163"/>
    </source>
</evidence>
<keyword evidence="3" id="KW-0805">Transcription regulation</keyword>
<keyword evidence="9" id="KW-1185">Reference proteome</keyword>
<protein>
    <submittedName>
        <fullName evidence="8">TetR family transcriptional regulator</fullName>
    </submittedName>
</protein>
<dbReference type="GO" id="GO:0003700">
    <property type="term" value="F:DNA-binding transcription factor activity"/>
    <property type="evidence" value="ECO:0007669"/>
    <property type="project" value="TreeGrafter"/>
</dbReference>
<dbReference type="KEGG" id="span:AWL63_20060"/>
<dbReference type="PROSITE" id="PS50977">
    <property type="entry name" value="HTH_TETR_2"/>
    <property type="match status" value="1"/>
</dbReference>
<evidence type="ECO:0000256" key="2">
    <source>
        <dbReference type="ARBA" id="ARBA00022491"/>
    </source>
</evidence>
<evidence type="ECO:0000259" key="7">
    <source>
        <dbReference type="PROSITE" id="PS50977"/>
    </source>
</evidence>
<dbReference type="STRING" id="1560345.AWL63_20060"/>
<dbReference type="InterPro" id="IPR036271">
    <property type="entry name" value="Tet_transcr_reg_TetR-rel_C_sf"/>
</dbReference>
<proteinExistence type="predicted"/>
<dbReference type="PRINTS" id="PR00400">
    <property type="entry name" value="TETREPRESSOR"/>
</dbReference>
<gene>
    <name evidence="8" type="ORF">AWL63_20060</name>
</gene>
<dbReference type="InterPro" id="IPR004111">
    <property type="entry name" value="Repressor_TetR_C"/>
</dbReference>
<keyword evidence="4 6" id="KW-0238">DNA-binding</keyword>
<dbReference type="GO" id="GO:0000976">
    <property type="term" value="F:transcription cis-regulatory region binding"/>
    <property type="evidence" value="ECO:0007669"/>
    <property type="project" value="TreeGrafter"/>
</dbReference>
<evidence type="ECO:0000313" key="8">
    <source>
        <dbReference type="EMBL" id="AOH85907.1"/>
    </source>
</evidence>
<dbReference type="AlphaFoldDB" id="A0A1B3ZER9"/>
<dbReference type="InterPro" id="IPR050109">
    <property type="entry name" value="HTH-type_TetR-like_transc_reg"/>
</dbReference>
<dbReference type="Proteomes" id="UP000094256">
    <property type="component" value="Chromosome"/>
</dbReference>
<evidence type="ECO:0000256" key="6">
    <source>
        <dbReference type="PROSITE-ProRule" id="PRU00335"/>
    </source>
</evidence>
<dbReference type="Gene3D" id="1.10.10.60">
    <property type="entry name" value="Homeodomain-like"/>
    <property type="match status" value="1"/>
</dbReference>
<dbReference type="Pfam" id="PF00440">
    <property type="entry name" value="TetR_N"/>
    <property type="match status" value="1"/>
</dbReference>
<evidence type="ECO:0000256" key="4">
    <source>
        <dbReference type="ARBA" id="ARBA00023125"/>
    </source>
</evidence>
<organism evidence="8 9">
    <name type="scientific">Sphingomonas panacis</name>
    <dbReference type="NCBI Taxonomy" id="1560345"/>
    <lineage>
        <taxon>Bacteria</taxon>
        <taxon>Pseudomonadati</taxon>
        <taxon>Pseudomonadota</taxon>
        <taxon>Alphaproteobacteria</taxon>
        <taxon>Sphingomonadales</taxon>
        <taxon>Sphingomonadaceae</taxon>
        <taxon>Sphingomonas</taxon>
    </lineage>
</organism>
<dbReference type="InterPro" id="IPR009057">
    <property type="entry name" value="Homeodomain-like_sf"/>
</dbReference>
<feature type="domain" description="HTH tetR-type" evidence="7">
    <location>
        <begin position="14"/>
        <end position="74"/>
    </location>
</feature>
<name>A0A1B3ZER9_9SPHN</name>
<dbReference type="Gene3D" id="1.10.357.10">
    <property type="entry name" value="Tetracycline Repressor, domain 2"/>
    <property type="match status" value="1"/>
</dbReference>
<dbReference type="SUPFAM" id="SSF46689">
    <property type="entry name" value="Homeodomain-like"/>
    <property type="match status" value="1"/>
</dbReference>
<feature type="DNA-binding region" description="H-T-H motif" evidence="6">
    <location>
        <begin position="37"/>
        <end position="56"/>
    </location>
</feature>
<reference evidence="8 9" key="1">
    <citation type="submission" date="2016-01" db="EMBL/GenBank/DDBJ databases">
        <title>Complete genome and mega plasmid sequence of Sphingomonas panacis DCY99 elicits systemic resistance in rice to Xanthomonas oryzae.</title>
        <authorList>
            <person name="Kim Y.J."/>
            <person name="Yang D.C."/>
            <person name="Sing P."/>
        </authorList>
    </citation>
    <scope>NUCLEOTIDE SEQUENCE [LARGE SCALE GENOMIC DNA]</scope>
    <source>
        <strain evidence="8 9">DCY99</strain>
    </source>
</reference>
<dbReference type="InterPro" id="IPR003012">
    <property type="entry name" value="Tet_transcr_reg_TetR"/>
</dbReference>
<sequence>MPDHTRRTDRRAEALTKDVIVETAIAILDTQGVPGLTFRALAKQLATGSGAIYWHVADKDALLAAATDRIIAEALPRSVEGTSPREVIRALAMAVFDTLETHPWVGAQLSGDPWQYAVLRILEGVGAQLDALGVSEANRFNAATALLSFILGLAGQYALRARRLAAGANRAEILGAIAAQWSQLDPKRHPFVRQVAAQLADHDDREQFLAGIDLILAGIAGSD</sequence>
<accession>A0A1B3ZER9</accession>